<dbReference type="RefSeq" id="WP_058709051.1">
    <property type="nucleotide sequence ID" value="NZ_LDSI01000014.1"/>
</dbReference>
<evidence type="ECO:0000256" key="4">
    <source>
        <dbReference type="ARBA" id="ARBA00022692"/>
    </source>
</evidence>
<proteinExistence type="predicted"/>
<evidence type="ECO:0000259" key="8">
    <source>
        <dbReference type="PROSITE" id="PS50850"/>
    </source>
</evidence>
<feature type="domain" description="Major facilitator superfamily (MFS) profile" evidence="8">
    <location>
        <begin position="9"/>
        <end position="481"/>
    </location>
</feature>
<keyword evidence="4 7" id="KW-0812">Transmembrane</keyword>
<keyword evidence="2" id="KW-0813">Transport</keyword>
<dbReference type="PANTHER" id="PTHR42718:SF47">
    <property type="entry name" value="METHYL VIOLOGEN RESISTANCE PROTEIN SMVA"/>
    <property type="match status" value="1"/>
</dbReference>
<dbReference type="AlphaFoldDB" id="A0AB34VFX1"/>
<feature type="transmembrane region" description="Helical" evidence="7">
    <location>
        <begin position="74"/>
        <end position="94"/>
    </location>
</feature>
<comment type="caution">
    <text evidence="9">The sequence shown here is derived from an EMBL/GenBank/DDBJ whole genome shotgun (WGS) entry which is preliminary data.</text>
</comment>
<feature type="transmembrane region" description="Helical" evidence="7">
    <location>
        <begin position="7"/>
        <end position="31"/>
    </location>
</feature>
<organism evidence="9 10">
    <name type="scientific">Pantoea stewartii</name>
    <dbReference type="NCBI Taxonomy" id="66269"/>
    <lineage>
        <taxon>Bacteria</taxon>
        <taxon>Pseudomonadati</taxon>
        <taxon>Pseudomonadota</taxon>
        <taxon>Gammaproteobacteria</taxon>
        <taxon>Enterobacterales</taxon>
        <taxon>Erwiniaceae</taxon>
        <taxon>Pantoea</taxon>
    </lineage>
</organism>
<dbReference type="Gene3D" id="1.20.1250.20">
    <property type="entry name" value="MFS general substrate transporter like domains"/>
    <property type="match status" value="1"/>
</dbReference>
<keyword evidence="5 7" id="KW-1133">Transmembrane helix</keyword>
<feature type="transmembrane region" description="Helical" evidence="7">
    <location>
        <begin position="133"/>
        <end position="153"/>
    </location>
</feature>
<sequence length="491" mass="51540">MHSLFRWVILAVISSALLLVAIDMTVLYTALPRLTQDLEASAVQKLWIVNAYPLTMAGLLISMGVLNDRYGAKCFLNIGLLIFGIASVAAAFSVTPEMLIASRALLAVGAAAIMPATMVIVRKVFADPAERSLAIGIWSAVASGGSALGPVLGGLLLEYFWWGSVFLINVPIIVIAFLFSLKLIPPIAGNKSRVLNIVAALQILTGMTALIFALKELSKSSPQLSIAILSGVSGVIMTGLFVRNQLRSASPMLDLTLFSNRYFTTGIIAAMISVACVIGVELAITQRLQLIILLSPFTAGLFILPLPLAAFCAGPIVGWLVPFIGSFRAIVFSMLVSATGLGLYLVVFDNAIWMSVVALAMTGAGLGGAMTAASAAVILNSPEHSSGAAASLESVAFEFGGTIGITLLGGLLNVIYSYDISSVPDLPFWARDSIDGAIAASKSLNAEEGQILLSFAESAFMSGFVALLGASIFMLLFTCAVLGLCKRKFSR</sequence>
<evidence type="ECO:0000256" key="7">
    <source>
        <dbReference type="SAM" id="Phobius"/>
    </source>
</evidence>
<dbReference type="GO" id="GO:0022857">
    <property type="term" value="F:transmembrane transporter activity"/>
    <property type="evidence" value="ECO:0007669"/>
    <property type="project" value="InterPro"/>
</dbReference>
<comment type="subcellular location">
    <subcellularLocation>
        <location evidence="1">Cell membrane</location>
        <topology evidence="1">Multi-pass membrane protein</topology>
    </subcellularLocation>
</comment>
<name>A0AB34VFX1_9GAMM</name>
<feature type="transmembrane region" description="Helical" evidence="7">
    <location>
        <begin position="459"/>
        <end position="485"/>
    </location>
</feature>
<feature type="transmembrane region" description="Helical" evidence="7">
    <location>
        <begin position="399"/>
        <end position="418"/>
    </location>
</feature>
<dbReference type="CDD" id="cd17321">
    <property type="entry name" value="MFS_MMR_MDR_like"/>
    <property type="match status" value="1"/>
</dbReference>
<protein>
    <submittedName>
        <fullName evidence="9">MFS transporter</fullName>
    </submittedName>
</protein>
<gene>
    <name evidence="9" type="ORF">RSA13_11205</name>
</gene>
<evidence type="ECO:0000256" key="1">
    <source>
        <dbReference type="ARBA" id="ARBA00004651"/>
    </source>
</evidence>
<feature type="transmembrane region" description="Helical" evidence="7">
    <location>
        <begin position="159"/>
        <end position="181"/>
    </location>
</feature>
<dbReference type="PRINTS" id="PR01036">
    <property type="entry name" value="TCRTETB"/>
</dbReference>
<feature type="transmembrane region" description="Helical" evidence="7">
    <location>
        <begin position="329"/>
        <end position="347"/>
    </location>
</feature>
<dbReference type="GO" id="GO:0005886">
    <property type="term" value="C:plasma membrane"/>
    <property type="evidence" value="ECO:0007669"/>
    <property type="project" value="UniProtKB-SubCell"/>
</dbReference>
<evidence type="ECO:0000256" key="6">
    <source>
        <dbReference type="ARBA" id="ARBA00023136"/>
    </source>
</evidence>
<feature type="transmembrane region" description="Helical" evidence="7">
    <location>
        <begin position="290"/>
        <end position="317"/>
    </location>
</feature>
<keyword evidence="6 7" id="KW-0472">Membrane</keyword>
<dbReference type="InterPro" id="IPR011701">
    <property type="entry name" value="MFS"/>
</dbReference>
<keyword evidence="3" id="KW-1003">Cell membrane</keyword>
<dbReference type="PROSITE" id="PS50850">
    <property type="entry name" value="MFS"/>
    <property type="match status" value="1"/>
</dbReference>
<feature type="transmembrane region" description="Helical" evidence="7">
    <location>
        <begin position="262"/>
        <end position="284"/>
    </location>
</feature>
<evidence type="ECO:0000256" key="2">
    <source>
        <dbReference type="ARBA" id="ARBA00022448"/>
    </source>
</evidence>
<dbReference type="Gene3D" id="1.20.1720.10">
    <property type="entry name" value="Multidrug resistance protein D"/>
    <property type="match status" value="1"/>
</dbReference>
<feature type="transmembrane region" description="Helical" evidence="7">
    <location>
        <begin position="46"/>
        <end position="67"/>
    </location>
</feature>
<accession>A0AB34VFX1</accession>
<evidence type="ECO:0000313" key="10">
    <source>
        <dbReference type="Proteomes" id="UP000072520"/>
    </source>
</evidence>
<dbReference type="InterPro" id="IPR036259">
    <property type="entry name" value="MFS_trans_sf"/>
</dbReference>
<feature type="transmembrane region" description="Helical" evidence="7">
    <location>
        <begin position="193"/>
        <end position="212"/>
    </location>
</feature>
<feature type="transmembrane region" description="Helical" evidence="7">
    <location>
        <begin position="353"/>
        <end position="379"/>
    </location>
</feature>
<dbReference type="Proteomes" id="UP000072520">
    <property type="component" value="Unassembled WGS sequence"/>
</dbReference>
<feature type="transmembrane region" description="Helical" evidence="7">
    <location>
        <begin position="224"/>
        <end position="242"/>
    </location>
</feature>
<evidence type="ECO:0000256" key="3">
    <source>
        <dbReference type="ARBA" id="ARBA00022475"/>
    </source>
</evidence>
<reference evidence="9 10" key="1">
    <citation type="journal article" date="2016" name="Front. Microbiol.">
        <title>Genomic Resource of Rice Seed Associated Bacteria.</title>
        <authorList>
            <person name="Midha S."/>
            <person name="Bansal K."/>
            <person name="Sharma S."/>
            <person name="Kumar N."/>
            <person name="Patil P.P."/>
            <person name="Chaudhry V."/>
            <person name="Patil P.B."/>
        </authorList>
    </citation>
    <scope>NUCLEOTIDE SEQUENCE [LARGE SCALE GENOMIC DNA]</scope>
    <source>
        <strain evidence="9 10">RSA13</strain>
    </source>
</reference>
<dbReference type="PANTHER" id="PTHR42718">
    <property type="entry name" value="MAJOR FACILITATOR SUPERFAMILY MULTIDRUG TRANSPORTER MFSC"/>
    <property type="match status" value="1"/>
</dbReference>
<evidence type="ECO:0000256" key="5">
    <source>
        <dbReference type="ARBA" id="ARBA00022989"/>
    </source>
</evidence>
<dbReference type="EMBL" id="LDSI01000014">
    <property type="protein sequence ID" value="KTS97656.1"/>
    <property type="molecule type" value="Genomic_DNA"/>
</dbReference>
<dbReference type="InterPro" id="IPR020846">
    <property type="entry name" value="MFS_dom"/>
</dbReference>
<dbReference type="SUPFAM" id="SSF103473">
    <property type="entry name" value="MFS general substrate transporter"/>
    <property type="match status" value="1"/>
</dbReference>
<dbReference type="Pfam" id="PF07690">
    <property type="entry name" value="MFS_1"/>
    <property type="match status" value="1"/>
</dbReference>
<evidence type="ECO:0000313" key="9">
    <source>
        <dbReference type="EMBL" id="KTS97656.1"/>
    </source>
</evidence>
<feature type="transmembrane region" description="Helical" evidence="7">
    <location>
        <begin position="100"/>
        <end position="121"/>
    </location>
</feature>